<protein>
    <submittedName>
        <fullName evidence="2">Uncharacterized protein</fullName>
    </submittedName>
</protein>
<sequence length="492" mass="56761">MSRKEKIKLTKILVTISLFILVFIFSQIFWYLVTMTQDVNIKYLPGIENDFFNGFIVNGIDISDKTILSSRYLFFSSGGSKITNNSGIVQLLDFVFVFTFFATVAFLCIETKNSRHKFLYPAAIASSICIVFYIILFSLPMNKSIFQKVFDQQIYDYFGRDFFDTDILKQQLDILRNSIIENLGYYKYLKCNIPAVIISSLALISILSLLAEDFLYLKKQKKTNVDPKKQEIGLIEIDDEPIVEALELNKSLAKEPRIKIKKAYYLTLFISTTILSIFTTIVFFWLIFQSVDIREIPGVEKDYFNGFVNENGQERWLLLFYPHSLFSIHSDWGLETSSVSGLPISFMPLWVISFSNWMGLRVYKKGSPKREGVFASLNVVFLIIFFNIFIELSIYFKPDIYEIAFRKTLFFYFEKNYLISTVGIEILDLQIGEAAKGLESLYDYILKPISISILVLSSLITAFICFLIGRYAYIKTKSIITTSKKVDNVSSV</sequence>
<feature type="transmembrane region" description="Helical" evidence="1">
    <location>
        <begin position="118"/>
        <end position="139"/>
    </location>
</feature>
<dbReference type="AlphaFoldDB" id="A0A345Z4M3"/>
<reference evidence="2 3" key="1">
    <citation type="submission" date="2018-07" db="EMBL/GenBank/DDBJ databases">
        <title>Complete genome sequence of Spiroplasma alleghenense PLHS-1 (ATCC 51752).</title>
        <authorList>
            <person name="Chou L."/>
            <person name="Lee T.-Y."/>
            <person name="Tsai Y.-M."/>
            <person name="Kuo C.-H."/>
        </authorList>
    </citation>
    <scope>NUCLEOTIDE SEQUENCE [LARGE SCALE GENOMIC DNA]</scope>
    <source>
        <strain evidence="2 3">PLHS-1</strain>
    </source>
</reference>
<feature type="transmembrane region" description="Helical" evidence="1">
    <location>
        <begin position="193"/>
        <end position="211"/>
    </location>
</feature>
<gene>
    <name evidence="2" type="ORF">SALLE_v1c08820</name>
</gene>
<organism evidence="2 3">
    <name type="scientific">Spiroplasma alleghenense</name>
    <dbReference type="NCBI Taxonomy" id="216931"/>
    <lineage>
        <taxon>Bacteria</taxon>
        <taxon>Bacillati</taxon>
        <taxon>Mycoplasmatota</taxon>
        <taxon>Mollicutes</taxon>
        <taxon>Entomoplasmatales</taxon>
        <taxon>Spiroplasmataceae</taxon>
        <taxon>Spiroplasma</taxon>
    </lineage>
</organism>
<evidence type="ECO:0000256" key="1">
    <source>
        <dbReference type="SAM" id="Phobius"/>
    </source>
</evidence>
<dbReference type="Proteomes" id="UP000254792">
    <property type="component" value="Chromosome"/>
</dbReference>
<dbReference type="EMBL" id="CP031376">
    <property type="protein sequence ID" value="AXK51552.1"/>
    <property type="molecule type" value="Genomic_DNA"/>
</dbReference>
<keyword evidence="1" id="KW-1133">Transmembrane helix</keyword>
<dbReference type="KEGG" id="salx:SALLE_v1c08820"/>
<evidence type="ECO:0000313" key="2">
    <source>
        <dbReference type="EMBL" id="AXK51552.1"/>
    </source>
</evidence>
<feature type="transmembrane region" description="Helical" evidence="1">
    <location>
        <begin position="12"/>
        <end position="33"/>
    </location>
</feature>
<feature type="transmembrane region" description="Helical" evidence="1">
    <location>
        <begin position="342"/>
        <end position="360"/>
    </location>
</feature>
<keyword evidence="3" id="KW-1185">Reference proteome</keyword>
<proteinExistence type="predicted"/>
<accession>A0A345Z4M3</accession>
<feature type="transmembrane region" description="Helical" evidence="1">
    <location>
        <begin position="263"/>
        <end position="288"/>
    </location>
</feature>
<dbReference type="RefSeq" id="WP_115558447.1">
    <property type="nucleotide sequence ID" value="NZ_CP031376.1"/>
</dbReference>
<evidence type="ECO:0000313" key="3">
    <source>
        <dbReference type="Proteomes" id="UP000254792"/>
    </source>
</evidence>
<feature type="transmembrane region" description="Helical" evidence="1">
    <location>
        <begin position="372"/>
        <end position="396"/>
    </location>
</feature>
<feature type="transmembrane region" description="Helical" evidence="1">
    <location>
        <begin position="88"/>
        <end position="109"/>
    </location>
</feature>
<feature type="transmembrane region" description="Helical" evidence="1">
    <location>
        <begin position="449"/>
        <end position="469"/>
    </location>
</feature>
<keyword evidence="1" id="KW-0472">Membrane</keyword>
<keyword evidence="1" id="KW-0812">Transmembrane</keyword>
<name>A0A345Z4M3_9MOLU</name>